<dbReference type="Proteomes" id="UP000054477">
    <property type="component" value="Unassembled WGS sequence"/>
</dbReference>
<sequence length="185" mass="20107">MPSSPPSTYLYILLSYRAENHTTSYLWSLAPSPRKDGPHGPIDVYAIDNPGGTWTKNYTHHHDLSSSSSSPSSSQNSSSLLGCVRLPCIPAPQSDISAFITQYPAHCAPSAPRLPSESSLNPGAEPQWSCARWAIHIISDLVDAGLLPDDLARDSDAFYWRVHKLGVAMHAVPKRVGVLKVVDYA</sequence>
<accession>A0A0C9WSD5</accession>
<protein>
    <submittedName>
        <fullName evidence="1">Uncharacterized protein</fullName>
    </submittedName>
</protein>
<organism evidence="1 2">
    <name type="scientific">Laccaria amethystina LaAM-08-1</name>
    <dbReference type="NCBI Taxonomy" id="1095629"/>
    <lineage>
        <taxon>Eukaryota</taxon>
        <taxon>Fungi</taxon>
        <taxon>Dikarya</taxon>
        <taxon>Basidiomycota</taxon>
        <taxon>Agaricomycotina</taxon>
        <taxon>Agaricomycetes</taxon>
        <taxon>Agaricomycetidae</taxon>
        <taxon>Agaricales</taxon>
        <taxon>Agaricineae</taxon>
        <taxon>Hydnangiaceae</taxon>
        <taxon>Laccaria</taxon>
    </lineage>
</organism>
<dbReference type="HOGENOM" id="CLU_1461541_0_0_1"/>
<evidence type="ECO:0000313" key="2">
    <source>
        <dbReference type="Proteomes" id="UP000054477"/>
    </source>
</evidence>
<dbReference type="OrthoDB" id="2837160at2759"/>
<dbReference type="AlphaFoldDB" id="A0A0C9WSD5"/>
<name>A0A0C9WSD5_9AGAR</name>
<proteinExistence type="predicted"/>
<reference evidence="1 2" key="1">
    <citation type="submission" date="2014-04" db="EMBL/GenBank/DDBJ databases">
        <authorList>
            <consortium name="DOE Joint Genome Institute"/>
            <person name="Kuo A."/>
            <person name="Kohler A."/>
            <person name="Nagy L.G."/>
            <person name="Floudas D."/>
            <person name="Copeland A."/>
            <person name="Barry K.W."/>
            <person name="Cichocki N."/>
            <person name="Veneault-Fourrey C."/>
            <person name="LaButti K."/>
            <person name="Lindquist E.A."/>
            <person name="Lipzen A."/>
            <person name="Lundell T."/>
            <person name="Morin E."/>
            <person name="Murat C."/>
            <person name="Sun H."/>
            <person name="Tunlid A."/>
            <person name="Henrissat B."/>
            <person name="Grigoriev I.V."/>
            <person name="Hibbett D.S."/>
            <person name="Martin F."/>
            <person name="Nordberg H.P."/>
            <person name="Cantor M.N."/>
            <person name="Hua S.X."/>
        </authorList>
    </citation>
    <scope>NUCLEOTIDE SEQUENCE [LARGE SCALE GENOMIC DNA]</scope>
    <source>
        <strain evidence="1 2">LaAM-08-1</strain>
    </source>
</reference>
<dbReference type="EMBL" id="KN839083">
    <property type="protein sequence ID" value="KIJ90928.1"/>
    <property type="molecule type" value="Genomic_DNA"/>
</dbReference>
<gene>
    <name evidence="1" type="ORF">K443DRAFT_686394</name>
</gene>
<keyword evidence="2" id="KW-1185">Reference proteome</keyword>
<evidence type="ECO:0000313" key="1">
    <source>
        <dbReference type="EMBL" id="KIJ90928.1"/>
    </source>
</evidence>
<reference evidence="2" key="2">
    <citation type="submission" date="2015-01" db="EMBL/GenBank/DDBJ databases">
        <title>Evolutionary Origins and Diversification of the Mycorrhizal Mutualists.</title>
        <authorList>
            <consortium name="DOE Joint Genome Institute"/>
            <consortium name="Mycorrhizal Genomics Consortium"/>
            <person name="Kohler A."/>
            <person name="Kuo A."/>
            <person name="Nagy L.G."/>
            <person name="Floudas D."/>
            <person name="Copeland A."/>
            <person name="Barry K.W."/>
            <person name="Cichocki N."/>
            <person name="Veneault-Fourrey C."/>
            <person name="LaButti K."/>
            <person name="Lindquist E.A."/>
            <person name="Lipzen A."/>
            <person name="Lundell T."/>
            <person name="Morin E."/>
            <person name="Murat C."/>
            <person name="Riley R."/>
            <person name="Ohm R."/>
            <person name="Sun H."/>
            <person name="Tunlid A."/>
            <person name="Henrissat B."/>
            <person name="Grigoriev I.V."/>
            <person name="Hibbett D.S."/>
            <person name="Martin F."/>
        </authorList>
    </citation>
    <scope>NUCLEOTIDE SEQUENCE [LARGE SCALE GENOMIC DNA]</scope>
    <source>
        <strain evidence="2">LaAM-08-1</strain>
    </source>
</reference>